<evidence type="ECO:0000313" key="4">
    <source>
        <dbReference type="EMBL" id="MXV16194.1"/>
    </source>
</evidence>
<protein>
    <submittedName>
        <fullName evidence="4">ATP-binding cassette domain-containing protein</fullName>
    </submittedName>
</protein>
<keyword evidence="5" id="KW-1185">Reference proteome</keyword>
<evidence type="ECO:0000313" key="5">
    <source>
        <dbReference type="Proteomes" id="UP000451233"/>
    </source>
</evidence>
<dbReference type="PANTHER" id="PTHR43514">
    <property type="entry name" value="ABC TRANSPORTER I FAMILY MEMBER 10"/>
    <property type="match status" value="1"/>
</dbReference>
<sequence>MAEDLSFLSLEHITARAPGKVLFSDLSFELKKGEQWALVGPSGSGKSALLNAISGRLAMTGGKVSFHFYDRFRRSNGITDPLFNAAKLIAMVPQKHHFRNLSHTTEFYYQQRYNATDSENAATVAEHLAAVHAISPAEEPVWTADKVTGLFKLGQLLGKQVIKLSNGETRRLLFASALLRNPQLLLLDSPFTGLDSASRPAMDKIITEITRSGITVMVATSPAELPEAVTHVAVMDAGDIVSRGPKAVFDPASMSTAAGVMADIGELTALLALNPIPVFADIIAMNAISLRYDNVTVLDNISWHVRQGDAWALLGPNGAGKSSLLSLITGDNPQAYANDIILFDRKRGTGESIWDIKKRIGYVSPEMLQYFPSGSTCVQVTESGFYDTQGLFRPSNAAYRALCVRWMKILEIEEAANQPFNKVSASVQRLCLLARALVKTPVLLVLDEPCQGLDEHQQLHFKNLVDVICRLSNITLIYVTHYPGELPNAVTKYLKLEKGKVIDS</sequence>
<dbReference type="Gene3D" id="3.40.50.300">
    <property type="entry name" value="P-loop containing nucleotide triphosphate hydrolases"/>
    <property type="match status" value="2"/>
</dbReference>
<dbReference type="InterPro" id="IPR003593">
    <property type="entry name" value="AAA+_ATPase"/>
</dbReference>
<organism evidence="4 5">
    <name type="scientific">Hufsiella ginkgonis</name>
    <dbReference type="NCBI Taxonomy" id="2695274"/>
    <lineage>
        <taxon>Bacteria</taxon>
        <taxon>Pseudomonadati</taxon>
        <taxon>Bacteroidota</taxon>
        <taxon>Sphingobacteriia</taxon>
        <taxon>Sphingobacteriales</taxon>
        <taxon>Sphingobacteriaceae</taxon>
        <taxon>Hufsiella</taxon>
    </lineage>
</organism>
<comment type="caution">
    <text evidence="4">The sequence shown here is derived from an EMBL/GenBank/DDBJ whole genome shotgun (WGS) entry which is preliminary data.</text>
</comment>
<dbReference type="RefSeq" id="WP_160907209.1">
    <property type="nucleotide sequence ID" value="NZ_WVHS01000003.1"/>
</dbReference>
<dbReference type="InterPro" id="IPR027417">
    <property type="entry name" value="P-loop_NTPase"/>
</dbReference>
<dbReference type="EMBL" id="WVHS01000003">
    <property type="protein sequence ID" value="MXV16194.1"/>
    <property type="molecule type" value="Genomic_DNA"/>
</dbReference>
<keyword evidence="2 4" id="KW-0067">ATP-binding</keyword>
<evidence type="ECO:0000259" key="3">
    <source>
        <dbReference type="PROSITE" id="PS50893"/>
    </source>
</evidence>
<dbReference type="SUPFAM" id="SSF52540">
    <property type="entry name" value="P-loop containing nucleoside triphosphate hydrolases"/>
    <property type="match status" value="2"/>
</dbReference>
<dbReference type="Proteomes" id="UP000451233">
    <property type="component" value="Unassembled WGS sequence"/>
</dbReference>
<dbReference type="GO" id="GO:0005524">
    <property type="term" value="F:ATP binding"/>
    <property type="evidence" value="ECO:0007669"/>
    <property type="project" value="UniProtKB-KW"/>
</dbReference>
<dbReference type="InterPro" id="IPR050334">
    <property type="entry name" value="Molybdenum_import_ModC"/>
</dbReference>
<dbReference type="PROSITE" id="PS50893">
    <property type="entry name" value="ABC_TRANSPORTER_2"/>
    <property type="match status" value="2"/>
</dbReference>
<dbReference type="PANTHER" id="PTHR43514:SF4">
    <property type="entry name" value="ABC TRANSPORTER I FAMILY MEMBER 10"/>
    <property type="match status" value="1"/>
</dbReference>
<accession>A0A7K1XYW8</accession>
<feature type="domain" description="ABC transporter" evidence="3">
    <location>
        <begin position="8"/>
        <end position="262"/>
    </location>
</feature>
<reference evidence="4 5" key="1">
    <citation type="submission" date="2019-11" db="EMBL/GenBank/DDBJ databases">
        <title>Pedobacter sp. HMF7056 Genome sequencing and assembly.</title>
        <authorList>
            <person name="Kang H."/>
            <person name="Kim H."/>
            <person name="Joh K."/>
        </authorList>
    </citation>
    <scope>NUCLEOTIDE SEQUENCE [LARGE SCALE GENOMIC DNA]</scope>
    <source>
        <strain evidence="4 5">HMF7056</strain>
    </source>
</reference>
<evidence type="ECO:0000256" key="1">
    <source>
        <dbReference type="ARBA" id="ARBA00022741"/>
    </source>
</evidence>
<dbReference type="AlphaFoldDB" id="A0A7K1XYW8"/>
<feature type="domain" description="ABC transporter" evidence="3">
    <location>
        <begin position="283"/>
        <end position="502"/>
    </location>
</feature>
<proteinExistence type="predicted"/>
<dbReference type="InterPro" id="IPR003439">
    <property type="entry name" value="ABC_transporter-like_ATP-bd"/>
</dbReference>
<name>A0A7K1XYW8_9SPHI</name>
<keyword evidence="1" id="KW-0547">Nucleotide-binding</keyword>
<dbReference type="Pfam" id="PF00005">
    <property type="entry name" value="ABC_tran"/>
    <property type="match status" value="2"/>
</dbReference>
<evidence type="ECO:0000256" key="2">
    <source>
        <dbReference type="ARBA" id="ARBA00022840"/>
    </source>
</evidence>
<dbReference type="SMART" id="SM00382">
    <property type="entry name" value="AAA"/>
    <property type="match status" value="2"/>
</dbReference>
<gene>
    <name evidence="4" type="ORF">GS398_12835</name>
</gene>
<dbReference type="GO" id="GO:0016887">
    <property type="term" value="F:ATP hydrolysis activity"/>
    <property type="evidence" value="ECO:0007669"/>
    <property type="project" value="InterPro"/>
</dbReference>